<evidence type="ECO:0000313" key="1">
    <source>
        <dbReference type="EMBL" id="KAF2628973.1"/>
    </source>
</evidence>
<dbReference type="Proteomes" id="UP000799754">
    <property type="component" value="Unassembled WGS sequence"/>
</dbReference>
<dbReference type="EMBL" id="MU006711">
    <property type="protein sequence ID" value="KAF2628973.1"/>
    <property type="molecule type" value="Genomic_DNA"/>
</dbReference>
<organism evidence="1 2">
    <name type="scientific">Macroventuria anomochaeta</name>
    <dbReference type="NCBI Taxonomy" id="301207"/>
    <lineage>
        <taxon>Eukaryota</taxon>
        <taxon>Fungi</taxon>
        <taxon>Dikarya</taxon>
        <taxon>Ascomycota</taxon>
        <taxon>Pezizomycotina</taxon>
        <taxon>Dothideomycetes</taxon>
        <taxon>Pleosporomycetidae</taxon>
        <taxon>Pleosporales</taxon>
        <taxon>Pleosporineae</taxon>
        <taxon>Didymellaceae</taxon>
        <taxon>Macroventuria</taxon>
    </lineage>
</organism>
<gene>
    <name evidence="1" type="ORF">BU25DRAFT_447489</name>
</gene>
<reference evidence="1" key="1">
    <citation type="journal article" date="2020" name="Stud. Mycol.">
        <title>101 Dothideomycetes genomes: a test case for predicting lifestyles and emergence of pathogens.</title>
        <authorList>
            <person name="Haridas S."/>
            <person name="Albert R."/>
            <person name="Binder M."/>
            <person name="Bloem J."/>
            <person name="Labutti K."/>
            <person name="Salamov A."/>
            <person name="Andreopoulos B."/>
            <person name="Baker S."/>
            <person name="Barry K."/>
            <person name="Bills G."/>
            <person name="Bluhm B."/>
            <person name="Cannon C."/>
            <person name="Castanera R."/>
            <person name="Culley D."/>
            <person name="Daum C."/>
            <person name="Ezra D."/>
            <person name="Gonzalez J."/>
            <person name="Henrissat B."/>
            <person name="Kuo A."/>
            <person name="Liang C."/>
            <person name="Lipzen A."/>
            <person name="Lutzoni F."/>
            <person name="Magnuson J."/>
            <person name="Mondo S."/>
            <person name="Nolan M."/>
            <person name="Ohm R."/>
            <person name="Pangilinan J."/>
            <person name="Park H.-J."/>
            <person name="Ramirez L."/>
            <person name="Alfaro M."/>
            <person name="Sun H."/>
            <person name="Tritt A."/>
            <person name="Yoshinaga Y."/>
            <person name="Zwiers L.-H."/>
            <person name="Turgeon B."/>
            <person name="Goodwin S."/>
            <person name="Spatafora J."/>
            <person name="Crous P."/>
            <person name="Grigoriev I."/>
        </authorList>
    </citation>
    <scope>NUCLEOTIDE SEQUENCE</scope>
    <source>
        <strain evidence="1">CBS 525.71</strain>
    </source>
</reference>
<sequence length="102" mass="10803">MKITIMPYALALSAAVSAISAAQAAPELVVRDTPQGTIDCNYCTGMLDFCFKNGHTQGQEGCKQTCREHVCHRTPEVNSSVRSVTASSIGALKSPATTTSLR</sequence>
<name>A0ACB6S6G9_9PLEO</name>
<proteinExistence type="predicted"/>
<accession>A0ACB6S6G9</accession>
<keyword evidence="2" id="KW-1185">Reference proteome</keyword>
<comment type="caution">
    <text evidence="1">The sequence shown here is derived from an EMBL/GenBank/DDBJ whole genome shotgun (WGS) entry which is preliminary data.</text>
</comment>
<protein>
    <submittedName>
        <fullName evidence="1">Uncharacterized protein</fullName>
    </submittedName>
</protein>
<evidence type="ECO:0000313" key="2">
    <source>
        <dbReference type="Proteomes" id="UP000799754"/>
    </source>
</evidence>